<accession>A0AA38Y4F4</accession>
<feature type="compositionally biased region" description="Polar residues" evidence="1">
    <location>
        <begin position="433"/>
        <end position="442"/>
    </location>
</feature>
<gene>
    <name evidence="2" type="ORF">H2204_005921</name>
</gene>
<proteinExistence type="predicted"/>
<dbReference type="AlphaFoldDB" id="A0AA38Y4F4"/>
<feature type="compositionally biased region" description="Basic and acidic residues" evidence="1">
    <location>
        <begin position="353"/>
        <end position="375"/>
    </location>
</feature>
<keyword evidence="3" id="KW-1185">Reference proteome</keyword>
<evidence type="ECO:0000313" key="3">
    <source>
        <dbReference type="Proteomes" id="UP001172681"/>
    </source>
</evidence>
<name>A0AA38Y4F4_9EURO</name>
<organism evidence="2 3">
    <name type="scientific">Knufia peltigerae</name>
    <dbReference type="NCBI Taxonomy" id="1002370"/>
    <lineage>
        <taxon>Eukaryota</taxon>
        <taxon>Fungi</taxon>
        <taxon>Dikarya</taxon>
        <taxon>Ascomycota</taxon>
        <taxon>Pezizomycotina</taxon>
        <taxon>Eurotiomycetes</taxon>
        <taxon>Chaetothyriomycetidae</taxon>
        <taxon>Chaetothyriales</taxon>
        <taxon>Trichomeriaceae</taxon>
        <taxon>Knufia</taxon>
    </lineage>
</organism>
<feature type="region of interest" description="Disordered" evidence="1">
    <location>
        <begin position="342"/>
        <end position="510"/>
    </location>
</feature>
<protein>
    <submittedName>
        <fullName evidence="2">Uncharacterized protein</fullName>
    </submittedName>
</protein>
<sequence length="510" mass="56806">MSEVNCHGVTAAPMSFSDAHYRKEIHEFGAFDEESCRSYVREAGMRAVGAYSFTSGMEEIYCLMLEQCGLDGLPDAMSVIQDMMEGDGVADGLGDDGDIFRSWRHSWRQRNANSKNPFITRIGTFILPTPTQRHIRRLRAQNFIRILERPSFMEGNRTPLAQISGNRGILTASVTGRFDVSKILDDDDHVLPKITLAHQRCRILFASDGNEAAARIVGRSRLSFAGTSSSTTGYPWPELVDLSDSQAMSEIDTILFHPYDCLIEGESSTTPEKKPALRDRRSELYEEENDLDSEAAFVDENKQRLPVTVDDVVSQDLEMLPATAYQGASAWKGKMKASEPVDLESFDSGGSKSAEELSQTKDVKPHARLRRESQEPTKLQRAKNREARMIDGNMILPDHHANEEVSPEEEQPLSPNEIRVKVDLTVEVETDEQQQMASSRSWSPFEHEKDSPRRSWIASIRTTLRPNGAAKSSSDETSPPQSSKGTSKSFIWSDNGESQNGTPSPLSLGP</sequence>
<feature type="compositionally biased region" description="Polar residues" evidence="1">
    <location>
        <begin position="484"/>
        <end position="510"/>
    </location>
</feature>
<comment type="caution">
    <text evidence="2">The sequence shown here is derived from an EMBL/GenBank/DDBJ whole genome shotgun (WGS) entry which is preliminary data.</text>
</comment>
<evidence type="ECO:0000313" key="2">
    <source>
        <dbReference type="EMBL" id="KAJ9634966.1"/>
    </source>
</evidence>
<dbReference type="Proteomes" id="UP001172681">
    <property type="component" value="Unassembled WGS sequence"/>
</dbReference>
<reference evidence="2" key="1">
    <citation type="submission" date="2022-10" db="EMBL/GenBank/DDBJ databases">
        <title>Culturing micro-colonial fungi from biological soil crusts in the Mojave desert and describing Neophaeococcomyces mojavensis, and introducing the new genera and species Taxawa tesnikishii.</title>
        <authorList>
            <person name="Kurbessoian T."/>
            <person name="Stajich J.E."/>
        </authorList>
    </citation>
    <scope>NUCLEOTIDE SEQUENCE</scope>
    <source>
        <strain evidence="2">TK_35</strain>
    </source>
</reference>
<dbReference type="EMBL" id="JAPDRN010000035">
    <property type="protein sequence ID" value="KAJ9634966.1"/>
    <property type="molecule type" value="Genomic_DNA"/>
</dbReference>
<evidence type="ECO:0000256" key="1">
    <source>
        <dbReference type="SAM" id="MobiDB-lite"/>
    </source>
</evidence>